<proteinExistence type="predicted"/>
<name>A0A1H8HJP4_9RHOB</name>
<gene>
    <name evidence="1" type="ORF">SAMN04488003_12126</name>
</gene>
<dbReference type="EMBL" id="FOCI01000021">
    <property type="protein sequence ID" value="SEN56285.1"/>
    <property type="molecule type" value="Genomic_DNA"/>
</dbReference>
<reference evidence="1 2" key="1">
    <citation type="submission" date="2016-10" db="EMBL/GenBank/DDBJ databases">
        <authorList>
            <person name="de Groot N.N."/>
        </authorList>
    </citation>
    <scope>NUCLEOTIDE SEQUENCE [LARGE SCALE GENOMIC DNA]</scope>
    <source>
        <strain evidence="1 2">DSM 16213</strain>
    </source>
</reference>
<dbReference type="STRING" id="245187.SAMN04488003_12126"/>
<evidence type="ECO:0000313" key="1">
    <source>
        <dbReference type="EMBL" id="SEN56285.1"/>
    </source>
</evidence>
<dbReference type="RefSeq" id="WP_089904718.1">
    <property type="nucleotide sequence ID" value="NZ_FOCI01000021.1"/>
</dbReference>
<evidence type="ECO:0000313" key="2">
    <source>
        <dbReference type="Proteomes" id="UP000199585"/>
    </source>
</evidence>
<sequence>MTVASHREPGPRADFWTGPRLSESATVSLVLIVFVAANAHRITVSFASAPDCVLHPTREGPVTYAAVKPSC</sequence>
<protein>
    <submittedName>
        <fullName evidence="1">Uncharacterized protein</fullName>
    </submittedName>
</protein>
<dbReference type="Proteomes" id="UP000199585">
    <property type="component" value="Unassembled WGS sequence"/>
</dbReference>
<accession>A0A1H8HJP4</accession>
<dbReference type="OrthoDB" id="7597200at2"/>
<dbReference type="AlphaFoldDB" id="A0A1H8HJP4"/>
<keyword evidence="2" id="KW-1185">Reference proteome</keyword>
<organism evidence="1 2">
    <name type="scientific">Loktanella fryxellensis</name>
    <dbReference type="NCBI Taxonomy" id="245187"/>
    <lineage>
        <taxon>Bacteria</taxon>
        <taxon>Pseudomonadati</taxon>
        <taxon>Pseudomonadota</taxon>
        <taxon>Alphaproteobacteria</taxon>
        <taxon>Rhodobacterales</taxon>
        <taxon>Roseobacteraceae</taxon>
        <taxon>Loktanella</taxon>
    </lineage>
</organism>